<sequence length="55" mass="6158">MCAPQIKNAKAINPKPLILMVQKTGELSNQIFSILQDWNESLKGSPLDIYPHPEP</sequence>
<dbReference type="AlphaFoldDB" id="A0A8H8Z0G6"/>
<reference evidence="1" key="1">
    <citation type="submission" date="2021-02" db="EMBL/GenBank/DDBJ databases">
        <authorList>
            <person name="Han P."/>
        </authorList>
    </citation>
    <scope>NUCLEOTIDE SEQUENCE</scope>
    <source>
        <strain evidence="1">Nitrosomonas nitrosa 18-3D</strain>
    </source>
</reference>
<gene>
    <name evidence="1" type="ORF">NMYAN_20282</name>
</gene>
<name>A0A8H8Z0G6_9PROT</name>
<evidence type="ECO:0000313" key="2">
    <source>
        <dbReference type="Proteomes" id="UP000601736"/>
    </source>
</evidence>
<organism evidence="1 2">
    <name type="scientific">Nitrosomonas nitrosa</name>
    <dbReference type="NCBI Taxonomy" id="52442"/>
    <lineage>
        <taxon>Bacteria</taxon>
        <taxon>Pseudomonadati</taxon>
        <taxon>Pseudomonadota</taxon>
        <taxon>Betaproteobacteria</taxon>
        <taxon>Nitrosomonadales</taxon>
        <taxon>Nitrosomonadaceae</taxon>
        <taxon>Nitrosomonas</taxon>
    </lineage>
</organism>
<proteinExistence type="predicted"/>
<accession>A0A8H8Z0G6</accession>
<evidence type="ECO:0000313" key="1">
    <source>
        <dbReference type="EMBL" id="CAE6502887.1"/>
    </source>
</evidence>
<protein>
    <submittedName>
        <fullName evidence="1">Uncharacterized protein</fullName>
    </submittedName>
</protein>
<dbReference type="EMBL" id="CAJNAP010000012">
    <property type="protein sequence ID" value="CAE6502887.1"/>
    <property type="molecule type" value="Genomic_DNA"/>
</dbReference>
<dbReference type="Proteomes" id="UP000601736">
    <property type="component" value="Unassembled WGS sequence"/>
</dbReference>
<comment type="caution">
    <text evidence="1">The sequence shown here is derived from an EMBL/GenBank/DDBJ whole genome shotgun (WGS) entry which is preliminary data.</text>
</comment>